<evidence type="ECO:0000313" key="2">
    <source>
        <dbReference type="EMBL" id="KAF4507885.1"/>
    </source>
</evidence>
<dbReference type="EMBL" id="JAAVMX010000005">
    <property type="protein sequence ID" value="KAF4507885.1"/>
    <property type="molecule type" value="Genomic_DNA"/>
</dbReference>
<accession>A0A8H4LYE0</accession>
<keyword evidence="1" id="KW-1133">Transmembrane helix</keyword>
<gene>
    <name evidence="2" type="ORF">G6O67_004336</name>
</gene>
<evidence type="ECO:0008006" key="4">
    <source>
        <dbReference type="Google" id="ProtNLM"/>
    </source>
</evidence>
<dbReference type="PANTHER" id="PTHR33973:SF4">
    <property type="entry name" value="OS07G0153300 PROTEIN"/>
    <property type="match status" value="1"/>
</dbReference>
<proteinExistence type="predicted"/>
<keyword evidence="3" id="KW-1185">Reference proteome</keyword>
<feature type="transmembrane region" description="Helical" evidence="1">
    <location>
        <begin position="27"/>
        <end position="43"/>
    </location>
</feature>
<organism evidence="2 3">
    <name type="scientific">Ophiocordyceps sinensis</name>
    <dbReference type="NCBI Taxonomy" id="72228"/>
    <lineage>
        <taxon>Eukaryota</taxon>
        <taxon>Fungi</taxon>
        <taxon>Dikarya</taxon>
        <taxon>Ascomycota</taxon>
        <taxon>Pezizomycotina</taxon>
        <taxon>Sordariomycetes</taxon>
        <taxon>Hypocreomycetidae</taxon>
        <taxon>Hypocreales</taxon>
        <taxon>Ophiocordycipitaceae</taxon>
        <taxon>Ophiocordyceps</taxon>
    </lineage>
</organism>
<keyword evidence="1" id="KW-0812">Transmembrane</keyword>
<dbReference type="OrthoDB" id="3340520at2759"/>
<feature type="transmembrane region" description="Helical" evidence="1">
    <location>
        <begin position="50"/>
        <end position="69"/>
    </location>
</feature>
<name>A0A8H4LYE0_9HYPO</name>
<dbReference type="AlphaFoldDB" id="A0A8H4LYE0"/>
<reference evidence="2 3" key="1">
    <citation type="journal article" date="2020" name="Genome Biol. Evol.">
        <title>A new high-quality draft genome assembly of the Chinese cordyceps Ophiocordyceps sinensis.</title>
        <authorList>
            <person name="Shu R."/>
            <person name="Zhang J."/>
            <person name="Meng Q."/>
            <person name="Zhang H."/>
            <person name="Zhou G."/>
            <person name="Li M."/>
            <person name="Wu P."/>
            <person name="Zhao Y."/>
            <person name="Chen C."/>
            <person name="Qin Q."/>
        </authorList>
    </citation>
    <scope>NUCLEOTIDE SEQUENCE [LARGE SCALE GENOMIC DNA]</scope>
    <source>
        <strain evidence="2 3">IOZ07</strain>
    </source>
</reference>
<dbReference type="Pfam" id="PF07103">
    <property type="entry name" value="DUF1365"/>
    <property type="match status" value="1"/>
</dbReference>
<keyword evidence="1" id="KW-0472">Membrane</keyword>
<feature type="transmembrane region" description="Helical" evidence="1">
    <location>
        <begin position="75"/>
        <end position="95"/>
    </location>
</feature>
<sequence length="628" mass="69812">MDEVSDDSLWLPAILAIDFGDRMISDGSFSLSIICLILSYYLLLGSRLDLVLVSVAAGLKSAASLSSWVRNFTSIQVSLASASALFAGCLIYNLVRPCFNSNHDIAWDGPVRPYLIPCRTTHSRRVPKKHSFSYSYLVVGTPVGYSGNENGVVSVDVRKQAGSRQPAAQKPRGWFDVGAEDCLQKGHGEVGLRGKLDDYLKSQHVDPSDYPHAFLTTAPRFLGYHFNPVSFWYLYSPNKVLSAIVLDVNNTFDERRTYLVLRDFAQGADMASSSNGAAPSRMKASWPKDFHVSPFNSRKGTYSLLASDPLGPGMEGFLGLDVTVNLRSSAGHPKFLARLFSEGEAIDPSKMSAVQTLRFLLGWWWVGFATFPRIVTQAAVLFFKRKLHVWYRPEPLKDTQGRHADALEADLEGVFRKYLRHLVLRCPKPLSVRYVPSGVPSLATEVYTSSASTKEPGAVEHAEIRILTPVFYSRFAHYAHDFEAIFSELTENGTLWVDKPKLLPDIFPKMASSPLQTSNLVDFAYFKVIQRLRRRPQKIPQVPTTSADAVPPTSRAIDIGDSRISSMDAYVLRQGDGSLTAAYRSAILRVLIADRFLMGRTGLFKMVEFLGHAGLAWTLVSLMMSKMR</sequence>
<comment type="caution">
    <text evidence="2">The sequence shown here is derived from an EMBL/GenBank/DDBJ whole genome shotgun (WGS) entry which is preliminary data.</text>
</comment>
<protein>
    <recommendedName>
        <fullName evidence="4">DNA-binding WRKY domain-containing protein</fullName>
    </recommendedName>
</protein>
<dbReference type="PANTHER" id="PTHR33973">
    <property type="entry name" value="OS07G0153300 PROTEIN"/>
    <property type="match status" value="1"/>
</dbReference>
<evidence type="ECO:0000313" key="3">
    <source>
        <dbReference type="Proteomes" id="UP000557566"/>
    </source>
</evidence>
<dbReference type="Proteomes" id="UP000557566">
    <property type="component" value="Unassembled WGS sequence"/>
</dbReference>
<dbReference type="InterPro" id="IPR010775">
    <property type="entry name" value="DUF1365"/>
</dbReference>
<evidence type="ECO:0000256" key="1">
    <source>
        <dbReference type="SAM" id="Phobius"/>
    </source>
</evidence>